<evidence type="ECO:0000313" key="5">
    <source>
        <dbReference type="EMBL" id="NNM47746.1"/>
    </source>
</evidence>
<dbReference type="InterPro" id="IPR045857">
    <property type="entry name" value="O16G_dom_2"/>
</dbReference>
<feature type="region of interest" description="Disordered" evidence="3">
    <location>
        <begin position="27"/>
        <end position="49"/>
    </location>
</feature>
<keyword evidence="6" id="KW-1185">Reference proteome</keyword>
<keyword evidence="2" id="KW-0326">Glycosidase</keyword>
<evidence type="ECO:0000256" key="2">
    <source>
        <dbReference type="ARBA" id="ARBA00023295"/>
    </source>
</evidence>
<dbReference type="InterPro" id="IPR017853">
    <property type="entry name" value="GH"/>
</dbReference>
<evidence type="ECO:0000256" key="1">
    <source>
        <dbReference type="ARBA" id="ARBA00022801"/>
    </source>
</evidence>
<evidence type="ECO:0000256" key="3">
    <source>
        <dbReference type="SAM" id="MobiDB-lite"/>
    </source>
</evidence>
<dbReference type="PANTHER" id="PTHR10357:SF210">
    <property type="entry name" value="MALTODEXTRIN GLUCOSIDASE"/>
    <property type="match status" value="1"/>
</dbReference>
<dbReference type="InterPro" id="IPR006047">
    <property type="entry name" value="GH13_cat_dom"/>
</dbReference>
<organism evidence="5 6">
    <name type="scientific">Knoellia koreensis</name>
    <dbReference type="NCBI Taxonomy" id="2730921"/>
    <lineage>
        <taxon>Bacteria</taxon>
        <taxon>Bacillati</taxon>
        <taxon>Actinomycetota</taxon>
        <taxon>Actinomycetes</taxon>
        <taxon>Micrococcales</taxon>
        <taxon>Intrasporangiaceae</taxon>
        <taxon>Knoellia</taxon>
    </lineage>
</organism>
<protein>
    <submittedName>
        <fullName evidence="5">Glycoside hydrolase family 13 protein</fullName>
    </submittedName>
</protein>
<dbReference type="Proteomes" id="UP000588586">
    <property type="component" value="Unassembled WGS sequence"/>
</dbReference>
<evidence type="ECO:0000313" key="6">
    <source>
        <dbReference type="Proteomes" id="UP000588586"/>
    </source>
</evidence>
<dbReference type="AlphaFoldDB" id="A0A849HDD0"/>
<gene>
    <name evidence="5" type="ORF">HJG52_17275</name>
</gene>
<dbReference type="SMART" id="SM00642">
    <property type="entry name" value="Aamy"/>
    <property type="match status" value="1"/>
</dbReference>
<dbReference type="GO" id="GO:0005975">
    <property type="term" value="P:carbohydrate metabolic process"/>
    <property type="evidence" value="ECO:0007669"/>
    <property type="project" value="InterPro"/>
</dbReference>
<dbReference type="GO" id="GO:0016798">
    <property type="term" value="F:hydrolase activity, acting on glycosyl bonds"/>
    <property type="evidence" value="ECO:0007669"/>
    <property type="project" value="UniProtKB-KW"/>
</dbReference>
<dbReference type="SUPFAM" id="SSF51445">
    <property type="entry name" value="(Trans)glycosidases"/>
    <property type="match status" value="1"/>
</dbReference>
<dbReference type="PANTHER" id="PTHR10357">
    <property type="entry name" value="ALPHA-AMYLASE FAMILY MEMBER"/>
    <property type="match status" value="1"/>
</dbReference>
<evidence type="ECO:0000259" key="4">
    <source>
        <dbReference type="SMART" id="SM00642"/>
    </source>
</evidence>
<dbReference type="CDD" id="cd11338">
    <property type="entry name" value="AmyAc_CMD"/>
    <property type="match status" value="1"/>
</dbReference>
<dbReference type="Gene3D" id="3.90.400.10">
    <property type="entry name" value="Oligo-1,6-glucosidase, Domain 2"/>
    <property type="match status" value="1"/>
</dbReference>
<proteinExistence type="predicted"/>
<comment type="caution">
    <text evidence="5">The sequence shown here is derived from an EMBL/GenBank/DDBJ whole genome shotgun (WGS) entry which is preliminary data.</text>
</comment>
<dbReference type="Gene3D" id="3.20.20.80">
    <property type="entry name" value="Glycosidases"/>
    <property type="match status" value="1"/>
</dbReference>
<sequence length="459" mass="51415">MNDSLNRRGPDWVRDAIFYQIFPERFDNADPATDPPGVEPWGTPPTRDNLMGGDLPGITRRLEHLRALGANALYLTPVFSATTNHRYDATDYYTIDPRLGGDTAFATFLDSAHDMGLRVLLDAVFHHCGYDHPFFQDVIARGDQSEYVNWFSVAQFPVTAHPQPNYLTCSGCWYLPKLNVHNPHVRDHLFGAAQKWMNAGIDGWRLDVPYMLENPRFWAQFRAVVKGHDPEQYIVAEVWEKATDWTTGATSDAAMNYRLRDAILNFVSEWRGGGESFAAELEEIDKEIPPDAKGLMMNLLGSHDTERVLTHCGGDVEATKLAFALLFTAEGAPMVYYGDEIGMTGFNDPDCRGAMIWDEARWNHELLAWVRQLAHLRQAHVALRRGSERTIQATENTIVRARVHPEEELLILANRARAGVHVAVAGFAGRLGTDLLTGQQVRCDDVAVPGMGVSIVKLE</sequence>
<dbReference type="RefSeq" id="WP_171244853.1">
    <property type="nucleotide sequence ID" value="NZ_JABEPQ010000004.1"/>
</dbReference>
<reference evidence="5 6" key="1">
    <citation type="submission" date="2020-04" db="EMBL/GenBank/DDBJ databases">
        <title>Knoellia sp. isolate from air conditioner.</title>
        <authorList>
            <person name="Chea S."/>
            <person name="Kim D.-U."/>
        </authorList>
    </citation>
    <scope>NUCLEOTIDE SEQUENCE [LARGE SCALE GENOMIC DNA]</scope>
    <source>
        <strain evidence="5 6">DB2414S</strain>
    </source>
</reference>
<keyword evidence="1 5" id="KW-0378">Hydrolase</keyword>
<feature type="domain" description="Glycosyl hydrolase family 13 catalytic" evidence="4">
    <location>
        <begin position="20"/>
        <end position="377"/>
    </location>
</feature>
<dbReference type="Pfam" id="PF00128">
    <property type="entry name" value="Alpha-amylase"/>
    <property type="match status" value="1"/>
</dbReference>
<name>A0A849HDD0_9MICO</name>
<accession>A0A849HDD0</accession>
<dbReference type="EMBL" id="JABEPQ010000004">
    <property type="protein sequence ID" value="NNM47746.1"/>
    <property type="molecule type" value="Genomic_DNA"/>
</dbReference>